<dbReference type="AlphaFoldDB" id="A0A2M9CYF4"/>
<evidence type="ECO:0000313" key="1">
    <source>
        <dbReference type="EMBL" id="PJJ76875.1"/>
    </source>
</evidence>
<dbReference type="Proteomes" id="UP000231693">
    <property type="component" value="Unassembled WGS sequence"/>
</dbReference>
<accession>A0A2M9CYF4</accession>
<organism evidence="1 2">
    <name type="scientific">Sediminihabitans luteus</name>
    <dbReference type="NCBI Taxonomy" id="1138585"/>
    <lineage>
        <taxon>Bacteria</taxon>
        <taxon>Bacillati</taxon>
        <taxon>Actinomycetota</taxon>
        <taxon>Actinomycetes</taxon>
        <taxon>Micrococcales</taxon>
        <taxon>Cellulomonadaceae</taxon>
        <taxon>Sediminihabitans</taxon>
    </lineage>
</organism>
<proteinExistence type="predicted"/>
<keyword evidence="2" id="KW-1185">Reference proteome</keyword>
<gene>
    <name evidence="1" type="ORF">CLV28_0083</name>
</gene>
<dbReference type="RefSeq" id="WP_157802436.1">
    <property type="nucleotide sequence ID" value="NZ_BOOX01000015.1"/>
</dbReference>
<reference evidence="1 2" key="1">
    <citation type="submission" date="2017-11" db="EMBL/GenBank/DDBJ databases">
        <title>Genomic Encyclopedia of Archaeal and Bacterial Type Strains, Phase II (KMG-II): From Individual Species to Whole Genera.</title>
        <authorList>
            <person name="Goeker M."/>
        </authorList>
    </citation>
    <scope>NUCLEOTIDE SEQUENCE [LARGE SCALE GENOMIC DNA]</scope>
    <source>
        <strain evidence="1 2">DSM 25478</strain>
    </source>
</reference>
<name>A0A2M9CYF4_9CELL</name>
<sequence length="49" mass="5703">MHPGTTYDIAVLERRLQLEELAHRREALRRLGDRAPARTRRGLLPRRGA</sequence>
<protein>
    <submittedName>
        <fullName evidence="1">Uncharacterized protein</fullName>
    </submittedName>
</protein>
<comment type="caution">
    <text evidence="1">The sequence shown here is derived from an EMBL/GenBank/DDBJ whole genome shotgun (WGS) entry which is preliminary data.</text>
</comment>
<evidence type="ECO:0000313" key="2">
    <source>
        <dbReference type="Proteomes" id="UP000231693"/>
    </source>
</evidence>
<dbReference type="EMBL" id="PGFE01000001">
    <property type="protein sequence ID" value="PJJ76875.1"/>
    <property type="molecule type" value="Genomic_DNA"/>
</dbReference>